<dbReference type="InterPro" id="IPR000007">
    <property type="entry name" value="Tubby_C"/>
</dbReference>
<organism evidence="5 6">
    <name type="scientific">Chara braunii</name>
    <name type="common">Braun's stonewort</name>
    <dbReference type="NCBI Taxonomy" id="69332"/>
    <lineage>
        <taxon>Eukaryota</taxon>
        <taxon>Viridiplantae</taxon>
        <taxon>Streptophyta</taxon>
        <taxon>Charophyceae</taxon>
        <taxon>Charales</taxon>
        <taxon>Characeae</taxon>
        <taxon>Chara</taxon>
    </lineage>
</organism>
<dbReference type="Pfam" id="PF01167">
    <property type="entry name" value="Tub"/>
    <property type="match status" value="1"/>
</dbReference>
<evidence type="ECO:0000313" key="5">
    <source>
        <dbReference type="EMBL" id="GBG72598.1"/>
    </source>
</evidence>
<feature type="region of interest" description="Disordered" evidence="3">
    <location>
        <begin position="349"/>
        <end position="372"/>
    </location>
</feature>
<proteinExistence type="inferred from homology"/>
<comment type="similarity">
    <text evidence="1 2">Belongs to the TUB family.</text>
</comment>
<dbReference type="InterPro" id="IPR025659">
    <property type="entry name" value="Tubby-like_C"/>
</dbReference>
<dbReference type="PANTHER" id="PTHR16517:SF104">
    <property type="entry name" value="TUBBY-LIKE F-BOX PROTEIN 6"/>
    <property type="match status" value="1"/>
</dbReference>
<dbReference type="Gramene" id="GBG72598">
    <property type="protein sequence ID" value="GBG72598"/>
    <property type="gene ID" value="CBR_g12171"/>
</dbReference>
<dbReference type="Proteomes" id="UP000265515">
    <property type="component" value="Unassembled WGS sequence"/>
</dbReference>
<dbReference type="PRINTS" id="PR01573">
    <property type="entry name" value="SUPERTUBBY"/>
</dbReference>
<feature type="domain" description="Tubby C-terminal" evidence="4">
    <location>
        <begin position="252"/>
        <end position="562"/>
    </location>
</feature>
<dbReference type="STRING" id="69332.A0A388KRH0"/>
<dbReference type="AlphaFoldDB" id="A0A388KRH0"/>
<dbReference type="Gene3D" id="3.20.90.10">
    <property type="entry name" value="Tubby Protein, Chain A"/>
    <property type="match status" value="2"/>
</dbReference>
<evidence type="ECO:0000259" key="4">
    <source>
        <dbReference type="Pfam" id="PF01167"/>
    </source>
</evidence>
<dbReference type="CDD" id="cd22153">
    <property type="entry name" value="F-box_AtTLP-like"/>
    <property type="match status" value="1"/>
</dbReference>
<reference evidence="5 6" key="1">
    <citation type="journal article" date="2018" name="Cell">
        <title>The Chara Genome: Secondary Complexity and Implications for Plant Terrestrialization.</title>
        <authorList>
            <person name="Nishiyama T."/>
            <person name="Sakayama H."/>
            <person name="Vries J.D."/>
            <person name="Buschmann H."/>
            <person name="Saint-Marcoux D."/>
            <person name="Ullrich K.K."/>
            <person name="Haas F.B."/>
            <person name="Vanderstraeten L."/>
            <person name="Becker D."/>
            <person name="Lang D."/>
            <person name="Vosolsobe S."/>
            <person name="Rombauts S."/>
            <person name="Wilhelmsson P.K.I."/>
            <person name="Janitza P."/>
            <person name="Kern R."/>
            <person name="Heyl A."/>
            <person name="Rumpler F."/>
            <person name="Villalobos L.I.A.C."/>
            <person name="Clay J.M."/>
            <person name="Skokan R."/>
            <person name="Toyoda A."/>
            <person name="Suzuki Y."/>
            <person name="Kagoshima H."/>
            <person name="Schijlen E."/>
            <person name="Tajeshwar N."/>
            <person name="Catarino B."/>
            <person name="Hetherington A.J."/>
            <person name="Saltykova A."/>
            <person name="Bonnot C."/>
            <person name="Breuninger H."/>
            <person name="Symeonidi A."/>
            <person name="Radhakrishnan G.V."/>
            <person name="Van Nieuwerburgh F."/>
            <person name="Deforce D."/>
            <person name="Chang C."/>
            <person name="Karol K.G."/>
            <person name="Hedrich R."/>
            <person name="Ulvskov P."/>
            <person name="Glockner G."/>
            <person name="Delwiche C.F."/>
            <person name="Petrasek J."/>
            <person name="Van de Peer Y."/>
            <person name="Friml J."/>
            <person name="Beilby M."/>
            <person name="Dolan L."/>
            <person name="Kohara Y."/>
            <person name="Sugano S."/>
            <person name="Fujiyama A."/>
            <person name="Delaux P.-M."/>
            <person name="Quint M."/>
            <person name="TheiBen G."/>
            <person name="Hagemann M."/>
            <person name="Harholt J."/>
            <person name="Dunand C."/>
            <person name="Zachgo S."/>
            <person name="Langdale J."/>
            <person name="Maumus F."/>
            <person name="Straeten D.V.D."/>
            <person name="Gould S.B."/>
            <person name="Rensing S.A."/>
        </authorList>
    </citation>
    <scope>NUCLEOTIDE SEQUENCE [LARGE SCALE GENOMIC DNA]</scope>
    <source>
        <strain evidence="5 6">S276</strain>
    </source>
</reference>
<comment type="caution">
    <text evidence="5">The sequence shown here is derived from an EMBL/GenBank/DDBJ whole genome shotgun (WGS) entry which is preliminary data.</text>
</comment>
<evidence type="ECO:0000256" key="1">
    <source>
        <dbReference type="ARBA" id="ARBA00007129"/>
    </source>
</evidence>
<name>A0A388KRH0_CHABU</name>
<dbReference type="PROSITE" id="PS01201">
    <property type="entry name" value="TUB_2"/>
    <property type="match status" value="1"/>
</dbReference>
<keyword evidence="6" id="KW-1185">Reference proteome</keyword>
<dbReference type="EMBL" id="BFEA01000168">
    <property type="protein sequence ID" value="GBG72598.1"/>
    <property type="molecule type" value="Genomic_DNA"/>
</dbReference>
<dbReference type="PANTHER" id="PTHR16517">
    <property type="entry name" value="TUBBY-RELATED"/>
    <property type="match status" value="1"/>
</dbReference>
<feature type="region of interest" description="Disordered" evidence="3">
    <location>
        <begin position="421"/>
        <end position="449"/>
    </location>
</feature>
<feature type="compositionally biased region" description="Low complexity" evidence="3">
    <location>
        <begin position="15"/>
        <end position="27"/>
    </location>
</feature>
<dbReference type="PROSITE" id="PS01200">
    <property type="entry name" value="TUB_1"/>
    <property type="match status" value="1"/>
</dbReference>
<dbReference type="OMA" id="RRSCWAN"/>
<gene>
    <name evidence="5" type="ORF">CBR_g12171</name>
</gene>
<dbReference type="OrthoDB" id="8775810at2759"/>
<feature type="region of interest" description="Disordered" evidence="3">
    <location>
        <begin position="54"/>
        <end position="113"/>
    </location>
</feature>
<protein>
    <recommendedName>
        <fullName evidence="2">Tubby-like F-box protein</fullName>
    </recommendedName>
</protein>
<dbReference type="SUPFAM" id="SSF54518">
    <property type="entry name" value="Tubby C-terminal domain-like"/>
    <property type="match status" value="1"/>
</dbReference>
<accession>A0A388KRH0</accession>
<sequence>MRKRSYNRLNVTRPSSSNHLSSGSPASFLLSKDPHNTCFPKGWRYRPTEEASDHLASTGCFNPGPSSNQGGGRYTNRHIHAHSHKCGRGRDRERSGSGGGRGDGGERSGRGVGRGGGGVGCGGGGGGGGGGGVGVVVGVGCGGGGALGRGIGGTATFWRCAQAGAVQAKDDMGSKVETASSDEELNRRSCWANMPPELLRDVILRVEQSESQWPNRKNVVACSGVCSSWREITKELVKKPEQSGRLTFPISLKQPGPRDSPIQCYIKRDRVHSTFSLFLGIPPGQNENGKFLLGARKFRKATCADYIISLNPQDMSRGSNTYVGKLRSNFLGTKFTIYDSQPPVNCPTIHSTSRGRSGPLRGSKQVSPRVPPGNYPVATITYEINMLGTKGPRRMHATLNAVPASSLEPGGSVPCPADFGSPSLDEGSTSVESMGGAYPSPSSSKMMSSGVQGTTALLSGAIQSNSSAVDKSGPLVLKNKTPRWHDQLQCWCLNFHGRVTVASVKNFQLVAANDTQLACNTSDHDKVLLQFGKIGSDQFTMDYRYPLSAFQAFAICLSSFDTKLACE</sequence>
<evidence type="ECO:0000256" key="3">
    <source>
        <dbReference type="SAM" id="MobiDB-lite"/>
    </source>
</evidence>
<evidence type="ECO:0000313" key="6">
    <source>
        <dbReference type="Proteomes" id="UP000265515"/>
    </source>
</evidence>
<feature type="region of interest" description="Disordered" evidence="3">
    <location>
        <begin position="1"/>
        <end position="33"/>
    </location>
</feature>
<evidence type="ECO:0000256" key="2">
    <source>
        <dbReference type="RuleBase" id="RU361125"/>
    </source>
</evidence>
<dbReference type="InterPro" id="IPR018066">
    <property type="entry name" value="Tubby_C_CS"/>
</dbReference>
<feature type="compositionally biased region" description="Basic residues" evidence="3">
    <location>
        <begin position="75"/>
        <end position="87"/>
    </location>
</feature>
<feature type="compositionally biased region" description="Low complexity" evidence="3">
    <location>
        <begin position="439"/>
        <end position="449"/>
    </location>
</feature>